<comment type="caution">
    <text evidence="1">The sequence shown here is derived from an EMBL/GenBank/DDBJ whole genome shotgun (WGS) entry which is preliminary data.</text>
</comment>
<proteinExistence type="predicted"/>
<dbReference type="EMBL" id="JAOVKC010001705">
    <property type="protein sequence ID" value="MCV5626545.1"/>
    <property type="molecule type" value="Genomic_DNA"/>
</dbReference>
<feature type="non-terminal residue" evidence="1">
    <location>
        <position position="80"/>
    </location>
</feature>
<feature type="non-terminal residue" evidence="1">
    <location>
        <position position="1"/>
    </location>
</feature>
<reference evidence="1" key="1">
    <citation type="submission" date="2023-06" db="EMBL/GenBank/DDBJ databases">
        <title>Deciphering the underlying mechanisms mediating the transmission of blaNDM gene from human to animals in China.</title>
        <authorList>
            <person name="Chen K."/>
            <person name="Chen S."/>
        </authorList>
    </citation>
    <scope>NUCLEOTIDE SEQUENCE</scope>
    <source>
        <strain evidence="1">1199</strain>
    </source>
</reference>
<dbReference type="AlphaFoldDB" id="A0AAP3ENF6"/>
<organism evidence="1 2">
    <name type="scientific">Escherichia coli</name>
    <dbReference type="NCBI Taxonomy" id="562"/>
    <lineage>
        <taxon>Bacteria</taxon>
        <taxon>Pseudomonadati</taxon>
        <taxon>Pseudomonadota</taxon>
        <taxon>Gammaproteobacteria</taxon>
        <taxon>Enterobacterales</taxon>
        <taxon>Enterobacteriaceae</taxon>
        <taxon>Escherichia</taxon>
    </lineage>
</organism>
<evidence type="ECO:0000313" key="1">
    <source>
        <dbReference type="EMBL" id="MCV5626545.1"/>
    </source>
</evidence>
<name>A0AAP3ENF6_ECOLX</name>
<protein>
    <submittedName>
        <fullName evidence="1">Uncharacterized protein</fullName>
    </submittedName>
</protein>
<evidence type="ECO:0000313" key="2">
    <source>
        <dbReference type="Proteomes" id="UP001208624"/>
    </source>
</evidence>
<sequence>NVTNVGMAYGSININRQTFAKRIFFLASAKARIKPKLKVKIVAQIAQINVQRATPRNVSDHILNLNNIMKFLIPTQSTRF</sequence>
<accession>A0AAP3ENF6</accession>
<gene>
    <name evidence="1" type="ORF">OFN31_33510</name>
</gene>
<dbReference type="Proteomes" id="UP001208624">
    <property type="component" value="Unassembled WGS sequence"/>
</dbReference>